<protein>
    <submittedName>
        <fullName evidence="1">Transcriptional regulator</fullName>
    </submittedName>
</protein>
<dbReference type="EMBL" id="JAFBDQ010000004">
    <property type="protein sequence ID" value="MBM7556168.1"/>
    <property type="molecule type" value="Genomic_DNA"/>
</dbReference>
<dbReference type="Proteomes" id="UP000774000">
    <property type="component" value="Unassembled WGS sequence"/>
</dbReference>
<dbReference type="Gene3D" id="3.40.1390.20">
    <property type="entry name" value="HprK N-terminal domain-like"/>
    <property type="match status" value="1"/>
</dbReference>
<keyword evidence="2" id="KW-1185">Reference proteome</keyword>
<comment type="caution">
    <text evidence="1">The sequence shown here is derived from an EMBL/GenBank/DDBJ whole genome shotgun (WGS) entry which is preliminary data.</text>
</comment>
<dbReference type="AlphaFoldDB" id="A0A938XNR3"/>
<accession>A0A938XNR3</accession>
<gene>
    <name evidence="1" type="ORF">JOC47_001004</name>
</gene>
<dbReference type="RefSeq" id="WP_204700881.1">
    <property type="nucleotide sequence ID" value="NZ_JAFBDQ010000004.1"/>
</dbReference>
<proteinExistence type="predicted"/>
<reference evidence="1" key="1">
    <citation type="submission" date="2021-01" db="EMBL/GenBank/DDBJ databases">
        <title>Genomic Encyclopedia of Type Strains, Phase IV (KMG-IV): sequencing the most valuable type-strain genomes for metagenomic binning, comparative biology and taxonomic classification.</title>
        <authorList>
            <person name="Goeker M."/>
        </authorList>
    </citation>
    <scope>NUCLEOTIDE SEQUENCE</scope>
    <source>
        <strain evidence="1">DSM 23230</strain>
    </source>
</reference>
<sequence length="110" mass="11720">MKIKKVASELELERVVAGDEAAEVTGVHVGDLLSNVMSRAQAGDLWITIQGHQNVAAIALLTEVAGVVVAEGLDIDDDTIVKAEEKGINLYQSQLSSYQLAGQLYDLGIK</sequence>
<evidence type="ECO:0000313" key="1">
    <source>
        <dbReference type="EMBL" id="MBM7556168.1"/>
    </source>
</evidence>
<dbReference type="SUPFAM" id="SSF75138">
    <property type="entry name" value="HprK N-terminal domain-like"/>
    <property type="match status" value="1"/>
</dbReference>
<organism evidence="1 2">
    <name type="scientific">Halanaerobacter jeridensis</name>
    <dbReference type="NCBI Taxonomy" id="706427"/>
    <lineage>
        <taxon>Bacteria</taxon>
        <taxon>Bacillati</taxon>
        <taxon>Bacillota</taxon>
        <taxon>Clostridia</taxon>
        <taxon>Halanaerobiales</taxon>
        <taxon>Halobacteroidaceae</taxon>
        <taxon>Halanaerobacter</taxon>
    </lineage>
</organism>
<evidence type="ECO:0000313" key="2">
    <source>
        <dbReference type="Proteomes" id="UP000774000"/>
    </source>
</evidence>
<dbReference type="InterPro" id="IPR028979">
    <property type="entry name" value="Ser_kin/Pase_Hpr-like_N_sf"/>
</dbReference>
<name>A0A938XNR3_9FIRM</name>